<proteinExistence type="predicted"/>
<reference evidence="2" key="1">
    <citation type="journal article" date="2022" name="bioRxiv">
        <title>Sequencing and chromosome-scale assembly of the giantPleurodeles waltlgenome.</title>
        <authorList>
            <person name="Brown T."/>
            <person name="Elewa A."/>
            <person name="Iarovenko S."/>
            <person name="Subramanian E."/>
            <person name="Araus A.J."/>
            <person name="Petzold A."/>
            <person name="Susuki M."/>
            <person name="Suzuki K.-i.T."/>
            <person name="Hayashi T."/>
            <person name="Toyoda A."/>
            <person name="Oliveira C."/>
            <person name="Osipova E."/>
            <person name="Leigh N.D."/>
            <person name="Simon A."/>
            <person name="Yun M.H."/>
        </authorList>
    </citation>
    <scope>NUCLEOTIDE SEQUENCE</scope>
    <source>
        <strain evidence="2">20211129_DDA</strain>
        <tissue evidence="2">Liver</tissue>
    </source>
</reference>
<protein>
    <submittedName>
        <fullName evidence="2">Uncharacterized protein</fullName>
    </submittedName>
</protein>
<evidence type="ECO:0000313" key="2">
    <source>
        <dbReference type="EMBL" id="KAJ1162564.1"/>
    </source>
</evidence>
<feature type="compositionally biased region" description="Basic and acidic residues" evidence="1">
    <location>
        <begin position="15"/>
        <end position="53"/>
    </location>
</feature>
<gene>
    <name evidence="2" type="ORF">NDU88_003032</name>
</gene>
<dbReference type="AlphaFoldDB" id="A0AAV7SDP2"/>
<evidence type="ECO:0000313" key="3">
    <source>
        <dbReference type="Proteomes" id="UP001066276"/>
    </source>
</evidence>
<keyword evidence="3" id="KW-1185">Reference proteome</keyword>
<feature type="region of interest" description="Disordered" evidence="1">
    <location>
        <begin position="1"/>
        <end position="59"/>
    </location>
</feature>
<dbReference type="EMBL" id="JANPWB010000008">
    <property type="protein sequence ID" value="KAJ1162564.1"/>
    <property type="molecule type" value="Genomic_DNA"/>
</dbReference>
<dbReference type="Proteomes" id="UP001066276">
    <property type="component" value="Chromosome 4_2"/>
</dbReference>
<name>A0AAV7SDP2_PLEWA</name>
<organism evidence="2 3">
    <name type="scientific">Pleurodeles waltl</name>
    <name type="common">Iberian ribbed newt</name>
    <dbReference type="NCBI Taxonomy" id="8319"/>
    <lineage>
        <taxon>Eukaryota</taxon>
        <taxon>Metazoa</taxon>
        <taxon>Chordata</taxon>
        <taxon>Craniata</taxon>
        <taxon>Vertebrata</taxon>
        <taxon>Euteleostomi</taxon>
        <taxon>Amphibia</taxon>
        <taxon>Batrachia</taxon>
        <taxon>Caudata</taxon>
        <taxon>Salamandroidea</taxon>
        <taxon>Salamandridae</taxon>
        <taxon>Pleurodelinae</taxon>
        <taxon>Pleurodeles</taxon>
    </lineage>
</organism>
<comment type="caution">
    <text evidence="2">The sequence shown here is derived from an EMBL/GenBank/DDBJ whole genome shotgun (WGS) entry which is preliminary data.</text>
</comment>
<evidence type="ECO:0000256" key="1">
    <source>
        <dbReference type="SAM" id="MobiDB-lite"/>
    </source>
</evidence>
<accession>A0AAV7SDP2</accession>
<sequence length="94" mass="10556">MPRTGDTGGVAPEKWSTEERGRSFLRAEDTQGDKPRSRGELKRAAEKPDAERRRGYRIPHVPRGTWLSQVRDCIHDQAYCFTGWNGGAGVQGDK</sequence>